<keyword evidence="5" id="KW-0732">Signal</keyword>
<feature type="compositionally biased region" description="Low complexity" evidence="6">
    <location>
        <begin position="66"/>
        <end position="75"/>
    </location>
</feature>
<dbReference type="GO" id="GO:0038202">
    <property type="term" value="P:TORC1 signaling"/>
    <property type="evidence" value="ECO:0007669"/>
    <property type="project" value="TreeGrafter"/>
</dbReference>
<dbReference type="OrthoDB" id="434783at2759"/>
<sequence length="839" mass="92053">MAPPSASLPPNPCLVAVLLVTKNRAGTRLVFHYPPKPSPTPASKRRDSTWYGPTGNHTDDSDSADSDWSSGSDVGPHSDDDDDGSRSSKAGSKGSNRTSATRGSGKHEAGGSLRSSKARSAPGGAREELDERVLEEDFVNHGDGGLHVDTVDGKSKEQSRSDWEHILGFPAESLSTLLTPGRIFNKRKFEIGLDRLVFVGAPIFRREDGRWMKRRRRQRKSDLEVVDEDATESHTNGHEQNEGLTKLSRTGSTLNLHEVPGFESAYGHGTMSGAASDVGSDAKSTSSAGTDGDITMFNVVFVLNPPQLEHHLRSDEIYSCIARKLAMHFKERQADTNFVSREALLIQSLKEKGKDSRAPISSLWQKIMATSVLATALAEVYDKISTNQIAHINLGAGAEPSFQIMQAVSTQAIPSATEPQMPGLWLTTATVIDDDDAETDMSPHAALLLLQDDDSLLREVEGEGDRASELLSFIIRHLTPTKSLLKLSQMHSHAVNLNDVLLVARHLITWRRARAIHPLRGRDTYIVSPNANMAALDKAIPAFEKLFPTPLPSLPKMLSTLSQSPKPYNHWMPSPDHKEKYMEILAWLMRGGWVTQLRTFGWIKVKPEIKAAVAIKMNREAAESKASLTESVETPSEGGLHARSMSRQAFLRSPEARAITSDWQGGLSPYFSALARPPSDAGSATSSRTAVPSINASSSPLQRPESRAFHRASPLHMNQSASPSSDELSTTGSQILLSPANESRNGEQAEMSIDPADYDSSLIHSPQKANSLMSRYIERIGAEFTDAELKELWPLLLKYFDGRHALEEIPAREGLKKKRVERILKLLGTSGWLVTVRHW</sequence>
<gene>
    <name evidence="8" type="ORF">FKW77_007760</name>
</gene>
<feature type="domain" description="GATOR1 complex protein NPRL3 C-terminal HTH" evidence="7">
    <location>
        <begin position="772"/>
        <end position="825"/>
    </location>
</feature>
<feature type="region of interest" description="Disordered" evidence="6">
    <location>
        <begin position="674"/>
        <end position="731"/>
    </location>
</feature>
<dbReference type="Pfam" id="PF03666">
    <property type="entry name" value="NPR3"/>
    <property type="match status" value="1"/>
</dbReference>
<keyword evidence="5" id="KW-0469">Meiosis</keyword>
<dbReference type="GO" id="GO:0034198">
    <property type="term" value="P:cellular response to amino acid starvation"/>
    <property type="evidence" value="ECO:0007669"/>
    <property type="project" value="TreeGrafter"/>
</dbReference>
<dbReference type="GO" id="GO:0051321">
    <property type="term" value="P:meiotic cell cycle"/>
    <property type="evidence" value="ECO:0007669"/>
    <property type="project" value="UniProtKB-UniRule"/>
</dbReference>
<feature type="compositionally biased region" description="Polar residues" evidence="6">
    <location>
        <begin position="716"/>
        <end position="731"/>
    </location>
</feature>
<dbReference type="Proteomes" id="UP000316270">
    <property type="component" value="Chromosome 11"/>
</dbReference>
<dbReference type="Pfam" id="PF24064">
    <property type="entry name" value="HTH_NPRL3"/>
    <property type="match status" value="1"/>
</dbReference>
<organism evidence="8 9">
    <name type="scientific">Venturia effusa</name>
    <dbReference type="NCBI Taxonomy" id="50376"/>
    <lineage>
        <taxon>Eukaryota</taxon>
        <taxon>Fungi</taxon>
        <taxon>Dikarya</taxon>
        <taxon>Ascomycota</taxon>
        <taxon>Pezizomycotina</taxon>
        <taxon>Dothideomycetes</taxon>
        <taxon>Pleosporomycetidae</taxon>
        <taxon>Venturiales</taxon>
        <taxon>Venturiaceae</taxon>
        <taxon>Venturia</taxon>
    </lineage>
</organism>
<dbReference type="GO" id="GO:0005774">
    <property type="term" value="C:vacuolar membrane"/>
    <property type="evidence" value="ECO:0007669"/>
    <property type="project" value="UniProtKB-SubCell"/>
</dbReference>
<feature type="region of interest" description="Disordered" evidence="6">
    <location>
        <begin position="215"/>
        <end position="245"/>
    </location>
</feature>
<dbReference type="STRING" id="50376.A0A517LFX4"/>
<comment type="function">
    <text evidence="3 5">Mediates inactivation of the TORC1 complex in response to amino acid starvation. Required for meiotic nuclear division.</text>
</comment>
<dbReference type="InterPro" id="IPR005365">
    <property type="entry name" value="Npr3"/>
</dbReference>
<evidence type="ECO:0000256" key="3">
    <source>
        <dbReference type="ARBA" id="ARBA00025376"/>
    </source>
</evidence>
<protein>
    <recommendedName>
        <fullName evidence="2 5">Nitrogen permease regulator 3</fullName>
    </recommendedName>
    <alternativeName>
        <fullName evidence="4 5">Required for meiotic nuclear division protein 11</fullName>
    </alternativeName>
</protein>
<keyword evidence="9" id="KW-1185">Reference proteome</keyword>
<evidence type="ECO:0000256" key="6">
    <source>
        <dbReference type="SAM" id="MobiDB-lite"/>
    </source>
</evidence>
<dbReference type="PANTHER" id="PTHR13153">
    <property type="entry name" value="CGTHBA PROTEIN -14 GENE PROTEIN"/>
    <property type="match status" value="1"/>
</dbReference>
<evidence type="ECO:0000259" key="7">
    <source>
        <dbReference type="Pfam" id="PF24064"/>
    </source>
</evidence>
<evidence type="ECO:0000256" key="4">
    <source>
        <dbReference type="ARBA" id="ARBA00030028"/>
    </source>
</evidence>
<dbReference type="InterPro" id="IPR056603">
    <property type="entry name" value="HTH_NPRL3"/>
</dbReference>
<comment type="similarity">
    <text evidence="1 5">Belongs to the NPR3 family.</text>
</comment>
<evidence type="ECO:0000256" key="5">
    <source>
        <dbReference type="RuleBase" id="RU368069"/>
    </source>
</evidence>
<accession>A0A517LFX4</accession>
<evidence type="ECO:0000313" key="8">
    <source>
        <dbReference type="EMBL" id="QDS74547.1"/>
    </source>
</evidence>
<dbReference type="GO" id="GO:0010508">
    <property type="term" value="P:positive regulation of autophagy"/>
    <property type="evidence" value="ECO:0007669"/>
    <property type="project" value="TreeGrafter"/>
</dbReference>
<dbReference type="GO" id="GO:1904262">
    <property type="term" value="P:negative regulation of TORC1 signaling"/>
    <property type="evidence" value="ECO:0007669"/>
    <property type="project" value="TreeGrafter"/>
</dbReference>
<feature type="compositionally biased region" description="Basic and acidic residues" evidence="6">
    <location>
        <begin position="231"/>
        <end position="241"/>
    </location>
</feature>
<feature type="region of interest" description="Disordered" evidence="6">
    <location>
        <begin position="140"/>
        <end position="159"/>
    </location>
</feature>
<dbReference type="AlphaFoldDB" id="A0A517LFX4"/>
<evidence type="ECO:0000256" key="1">
    <source>
        <dbReference type="ARBA" id="ARBA00010546"/>
    </source>
</evidence>
<comment type="subcellular location">
    <subcellularLocation>
        <location evidence="5">Vacuole membrane</location>
        <topology evidence="5">Peripheral membrane protein</topology>
    </subcellularLocation>
</comment>
<reference evidence="8 9" key="1">
    <citation type="submission" date="2019-07" db="EMBL/GenBank/DDBJ databases">
        <title>Finished genome of Venturia effusa.</title>
        <authorList>
            <person name="Young C.A."/>
            <person name="Cox M.P."/>
            <person name="Ganley A.R.D."/>
            <person name="David W.J."/>
        </authorList>
    </citation>
    <scope>NUCLEOTIDE SEQUENCE [LARGE SCALE GENOMIC DNA]</scope>
    <source>
        <strain evidence="9">albino</strain>
    </source>
</reference>
<feature type="compositionally biased region" description="Polar residues" evidence="6">
    <location>
        <begin position="682"/>
        <end position="701"/>
    </location>
</feature>
<dbReference type="EMBL" id="CP042195">
    <property type="protein sequence ID" value="QDS74547.1"/>
    <property type="molecule type" value="Genomic_DNA"/>
</dbReference>
<proteinExistence type="inferred from homology"/>
<dbReference type="GO" id="GO:1990130">
    <property type="term" value="C:GATOR1 complex"/>
    <property type="evidence" value="ECO:0007669"/>
    <property type="project" value="TreeGrafter"/>
</dbReference>
<evidence type="ECO:0000313" key="9">
    <source>
        <dbReference type="Proteomes" id="UP000316270"/>
    </source>
</evidence>
<feature type="region of interest" description="Disordered" evidence="6">
    <location>
        <begin position="30"/>
        <end position="129"/>
    </location>
</feature>
<dbReference type="PANTHER" id="PTHR13153:SF5">
    <property type="entry name" value="GATOR COMPLEX PROTEIN NPRL3"/>
    <property type="match status" value="1"/>
</dbReference>
<name>A0A517LFX4_9PEZI</name>
<evidence type="ECO:0000256" key="2">
    <source>
        <dbReference type="ARBA" id="ARBA00017880"/>
    </source>
</evidence>